<organism evidence="1 2">
    <name type="scientific">Durusdinium trenchii</name>
    <dbReference type="NCBI Taxonomy" id="1381693"/>
    <lineage>
        <taxon>Eukaryota</taxon>
        <taxon>Sar</taxon>
        <taxon>Alveolata</taxon>
        <taxon>Dinophyceae</taxon>
        <taxon>Suessiales</taxon>
        <taxon>Symbiodiniaceae</taxon>
        <taxon>Durusdinium</taxon>
    </lineage>
</organism>
<reference evidence="1 2" key="1">
    <citation type="submission" date="2024-02" db="EMBL/GenBank/DDBJ databases">
        <authorList>
            <person name="Chen Y."/>
            <person name="Shah S."/>
            <person name="Dougan E. K."/>
            <person name="Thang M."/>
            <person name="Chan C."/>
        </authorList>
    </citation>
    <scope>NUCLEOTIDE SEQUENCE [LARGE SCALE GENOMIC DNA]</scope>
</reference>
<gene>
    <name evidence="1" type="ORF">SCF082_LOCUS7758</name>
</gene>
<proteinExistence type="predicted"/>
<dbReference type="Proteomes" id="UP001642464">
    <property type="component" value="Unassembled WGS sequence"/>
</dbReference>
<evidence type="ECO:0000313" key="1">
    <source>
        <dbReference type="EMBL" id="CAK9003482.1"/>
    </source>
</evidence>
<sequence>ARSALLAQQSRRTCSSEGNLLSGTNLLKNLRRSTWWPEGSRPVQSAKQRSKGFVQRPTRKAFRVAAFIECLVKLALHRLGSKGQLELQRGAPTWWKCTWLLNLLGIRFMESVKDKEHHEILWKLAAQEKPAAKTKDLDFWWYRMYQSDRPQFLPPLQRLVRSIPDLFHPTKAEAPILVPEDRKGICPECQEGRSPSGWGTPGCLSCSEIESFCLPFDQHLFANLVKIPNFHAAANSEVSEDMSCWSPTSELNDESGNFRLPFAAEEVAQLGVIT</sequence>
<feature type="non-terminal residue" evidence="1">
    <location>
        <position position="1"/>
    </location>
</feature>
<protein>
    <recommendedName>
        <fullName evidence="3">Peroxisomal membrane protein PEX16</fullName>
    </recommendedName>
</protein>
<comment type="caution">
    <text evidence="1">The sequence shown here is derived from an EMBL/GenBank/DDBJ whole genome shotgun (WGS) entry which is preliminary data.</text>
</comment>
<accession>A0ABP0ILJ0</accession>
<dbReference type="EMBL" id="CAXAMM010004426">
    <property type="protein sequence ID" value="CAK9003482.1"/>
    <property type="molecule type" value="Genomic_DNA"/>
</dbReference>
<name>A0ABP0ILJ0_9DINO</name>
<evidence type="ECO:0000313" key="2">
    <source>
        <dbReference type="Proteomes" id="UP001642464"/>
    </source>
</evidence>
<keyword evidence="2" id="KW-1185">Reference proteome</keyword>
<evidence type="ECO:0008006" key="3">
    <source>
        <dbReference type="Google" id="ProtNLM"/>
    </source>
</evidence>